<dbReference type="AlphaFoldDB" id="A0A9D4W7H0"/>
<dbReference type="Proteomes" id="UP001058974">
    <property type="component" value="Chromosome 6"/>
</dbReference>
<accession>A0A9D4W7H0</accession>
<dbReference type="GO" id="GO:0070008">
    <property type="term" value="F:serine-type exopeptidase activity"/>
    <property type="evidence" value="ECO:0007669"/>
    <property type="project" value="InterPro"/>
</dbReference>
<dbReference type="GO" id="GO:0006508">
    <property type="term" value="P:proteolysis"/>
    <property type="evidence" value="ECO:0007669"/>
    <property type="project" value="InterPro"/>
</dbReference>
<reference evidence="1 2" key="1">
    <citation type="journal article" date="2022" name="Nat. Genet.">
        <title>Improved pea reference genome and pan-genome highlight genomic features and evolutionary characteristics.</title>
        <authorList>
            <person name="Yang T."/>
            <person name="Liu R."/>
            <person name="Luo Y."/>
            <person name="Hu S."/>
            <person name="Wang D."/>
            <person name="Wang C."/>
            <person name="Pandey M.K."/>
            <person name="Ge S."/>
            <person name="Xu Q."/>
            <person name="Li N."/>
            <person name="Li G."/>
            <person name="Huang Y."/>
            <person name="Saxena R.K."/>
            <person name="Ji Y."/>
            <person name="Li M."/>
            <person name="Yan X."/>
            <person name="He Y."/>
            <person name="Liu Y."/>
            <person name="Wang X."/>
            <person name="Xiang C."/>
            <person name="Varshney R.K."/>
            <person name="Ding H."/>
            <person name="Gao S."/>
            <person name="Zong X."/>
        </authorList>
    </citation>
    <scope>NUCLEOTIDE SEQUENCE [LARGE SCALE GENOMIC DNA]</scope>
    <source>
        <strain evidence="1 2">cv. Zhongwan 6</strain>
    </source>
</reference>
<dbReference type="PANTHER" id="PTHR47325:SF1">
    <property type="entry name" value="HISTONE-LYSINE N-METHYLTRANSFERASE SUVR5"/>
    <property type="match status" value="1"/>
</dbReference>
<protein>
    <submittedName>
        <fullName evidence="1">Uncharacterized protein</fullName>
    </submittedName>
</protein>
<dbReference type="EMBL" id="JAMSHJ010000006">
    <property type="protein sequence ID" value="KAI5397065.1"/>
    <property type="molecule type" value="Genomic_DNA"/>
</dbReference>
<evidence type="ECO:0000313" key="2">
    <source>
        <dbReference type="Proteomes" id="UP001058974"/>
    </source>
</evidence>
<dbReference type="InterPro" id="IPR029058">
    <property type="entry name" value="AB_hydrolase_fold"/>
</dbReference>
<gene>
    <name evidence="1" type="ORF">KIW84_063041</name>
</gene>
<organism evidence="1 2">
    <name type="scientific">Pisum sativum</name>
    <name type="common">Garden pea</name>
    <name type="synonym">Lathyrus oleraceus</name>
    <dbReference type="NCBI Taxonomy" id="3888"/>
    <lineage>
        <taxon>Eukaryota</taxon>
        <taxon>Viridiplantae</taxon>
        <taxon>Streptophyta</taxon>
        <taxon>Embryophyta</taxon>
        <taxon>Tracheophyta</taxon>
        <taxon>Spermatophyta</taxon>
        <taxon>Magnoliopsida</taxon>
        <taxon>eudicotyledons</taxon>
        <taxon>Gunneridae</taxon>
        <taxon>Pentapetalae</taxon>
        <taxon>rosids</taxon>
        <taxon>fabids</taxon>
        <taxon>Fabales</taxon>
        <taxon>Fabaceae</taxon>
        <taxon>Papilionoideae</taxon>
        <taxon>50 kb inversion clade</taxon>
        <taxon>NPAAA clade</taxon>
        <taxon>Hologalegina</taxon>
        <taxon>IRL clade</taxon>
        <taxon>Fabeae</taxon>
        <taxon>Lathyrus</taxon>
    </lineage>
</organism>
<name>A0A9D4W7H0_PEA</name>
<dbReference type="Gene3D" id="3.40.50.1820">
    <property type="entry name" value="alpha/beta hydrolase"/>
    <property type="match status" value="1"/>
</dbReference>
<sequence length="496" mass="55133">MVNNIVVRSTTLPCMAHTDVQVEANWLYDLAVDENAKDVAMDIGAGGDINDESDQRERHSLTPLYLTRTPSLRYPTSPPNFSPLPHYSPTHSAPHYSDAFVRSSSWHQSTQEYDYSTFRHEIDDLSDKAPTLAPFSDLTPSITISTSTPMNEMVAVNSVDPGSKNRQCITYIEAKGRQCVRWANEGDVYCCVHLSSRFWAGSANAENPGQVDTPMCSGTTVVGTKCKHRALPGSLYCKKHRPNAETIHVSSLPQSTMKRKHEENYTGSENMFCKDIVLVNGEGSLQVDPVPYIAGNSLHGVNNLSEKLVHSETANLENDGDFLYFVADASVIAFQYGNPDILCKPLVEAKKHGDDLVEAYDKFIKDFFLKSEGSTQSYNQQNLKNTAIIENSADKLWWFQVCTKVAYFQVAPSNDSIRSHKVDTRYHLDLCKNVFGKGIYPDVDATNLYYGDTKVAGSKIVFTNGSQDPRRRASKQISSPSMPSKGCIRVYGFIAT</sequence>
<keyword evidence="2" id="KW-1185">Reference proteome</keyword>
<proteinExistence type="predicted"/>
<dbReference type="Pfam" id="PF05577">
    <property type="entry name" value="Peptidase_S28"/>
    <property type="match status" value="1"/>
</dbReference>
<evidence type="ECO:0000313" key="1">
    <source>
        <dbReference type="EMBL" id="KAI5397065.1"/>
    </source>
</evidence>
<dbReference type="Gramene" id="Psat06G0304100-T1">
    <property type="protein sequence ID" value="KAI5397065.1"/>
    <property type="gene ID" value="KIW84_063041"/>
</dbReference>
<dbReference type="InterPro" id="IPR008758">
    <property type="entry name" value="Peptidase_S28"/>
</dbReference>
<dbReference type="PANTHER" id="PTHR47325">
    <property type="entry name" value="HISTONE-LYSINE N-METHYLTRANSFERASE SUVR5"/>
    <property type="match status" value="1"/>
</dbReference>
<comment type="caution">
    <text evidence="1">The sequence shown here is derived from an EMBL/GenBank/DDBJ whole genome shotgun (WGS) entry which is preliminary data.</text>
</comment>